<dbReference type="AlphaFoldDB" id="A0A5N6N2Z2"/>
<dbReference type="PANTHER" id="PTHR13605">
    <property type="entry name" value="ER MEMBRANE PROTEIN COMPLEX SUBUNIT 7"/>
    <property type="match status" value="1"/>
</dbReference>
<reference evidence="2 3" key="1">
    <citation type="submission" date="2019-05" db="EMBL/GenBank/DDBJ databases">
        <title>Mikania micrantha, genome provides insights into the molecular mechanism of rapid growth.</title>
        <authorList>
            <person name="Liu B."/>
        </authorList>
    </citation>
    <scope>NUCLEOTIDE SEQUENCE [LARGE SCALE GENOMIC DNA]</scope>
    <source>
        <strain evidence="2">NLD-2019</strain>
        <tissue evidence="2">Leaf</tissue>
    </source>
</reference>
<evidence type="ECO:0000256" key="1">
    <source>
        <dbReference type="SAM" id="MobiDB-lite"/>
    </source>
</evidence>
<keyword evidence="3" id="KW-1185">Reference proteome</keyword>
<dbReference type="InterPro" id="IPR039163">
    <property type="entry name" value="EMC7"/>
</dbReference>
<protein>
    <submittedName>
        <fullName evidence="2">Uncharacterized protein</fullName>
    </submittedName>
</protein>
<evidence type="ECO:0000313" key="3">
    <source>
        <dbReference type="Proteomes" id="UP000326396"/>
    </source>
</evidence>
<dbReference type="GO" id="GO:0072546">
    <property type="term" value="C:EMC complex"/>
    <property type="evidence" value="ECO:0007669"/>
    <property type="project" value="TreeGrafter"/>
</dbReference>
<dbReference type="PANTHER" id="PTHR13605:SF4">
    <property type="entry name" value="ER MEMBRANE PROTEIN COMPLEX SUBUNIT 7"/>
    <property type="match status" value="1"/>
</dbReference>
<dbReference type="Proteomes" id="UP000326396">
    <property type="component" value="Linkage Group LG3"/>
</dbReference>
<dbReference type="OrthoDB" id="27095at2759"/>
<name>A0A5N6N2Z2_9ASTR</name>
<gene>
    <name evidence="2" type="ORF">E3N88_24712</name>
</gene>
<feature type="region of interest" description="Disordered" evidence="1">
    <location>
        <begin position="144"/>
        <end position="166"/>
    </location>
</feature>
<comment type="caution">
    <text evidence="2">The sequence shown here is derived from an EMBL/GenBank/DDBJ whole genome shotgun (WGS) entry which is preliminary data.</text>
</comment>
<organism evidence="2 3">
    <name type="scientific">Mikania micrantha</name>
    <name type="common">bitter vine</name>
    <dbReference type="NCBI Taxonomy" id="192012"/>
    <lineage>
        <taxon>Eukaryota</taxon>
        <taxon>Viridiplantae</taxon>
        <taxon>Streptophyta</taxon>
        <taxon>Embryophyta</taxon>
        <taxon>Tracheophyta</taxon>
        <taxon>Spermatophyta</taxon>
        <taxon>Magnoliopsida</taxon>
        <taxon>eudicotyledons</taxon>
        <taxon>Gunneridae</taxon>
        <taxon>Pentapetalae</taxon>
        <taxon>asterids</taxon>
        <taxon>campanulids</taxon>
        <taxon>Asterales</taxon>
        <taxon>Asteraceae</taxon>
        <taxon>Asteroideae</taxon>
        <taxon>Heliantheae alliance</taxon>
        <taxon>Eupatorieae</taxon>
        <taxon>Mikania</taxon>
    </lineage>
</organism>
<accession>A0A5N6N2Z2</accession>
<evidence type="ECO:0000313" key="2">
    <source>
        <dbReference type="EMBL" id="KAD4384544.1"/>
    </source>
</evidence>
<proteinExistence type="predicted"/>
<dbReference type="EMBL" id="SZYD01000013">
    <property type="protein sequence ID" value="KAD4384544.1"/>
    <property type="molecule type" value="Genomic_DNA"/>
</dbReference>
<sequence>MCPLTPPKSSPPPTPRVGITDSLIVMALSRVLQSQPQPGTLILLFPSILSMNPNLLITNLDIFMIYRVFVRVDVSARNPGKVQAALTENRRGLNELGLEPLREEQYYESNVTDDWIYDGGDVLDAQTNPEEIRKAQEEMRNQGFPSLANLMPGGGRSNEVSVWTHK</sequence>